<proteinExistence type="predicted"/>
<sequence>MRRHRYTSFPTHQGKIPTKVPLSPGACCHKAGVPSCLDKWTE</sequence>
<reference evidence="1" key="2">
    <citation type="journal article" date="2015" name="Fish Shellfish Immunol.">
        <title>Early steps in the European eel (Anguilla anguilla)-Vibrio vulnificus interaction in the gills: Role of the RtxA13 toxin.</title>
        <authorList>
            <person name="Callol A."/>
            <person name="Pajuelo D."/>
            <person name="Ebbesson L."/>
            <person name="Teles M."/>
            <person name="MacKenzie S."/>
            <person name="Amaro C."/>
        </authorList>
    </citation>
    <scope>NUCLEOTIDE SEQUENCE</scope>
</reference>
<protein>
    <submittedName>
        <fullName evidence="1">Uncharacterized protein</fullName>
    </submittedName>
</protein>
<name>A0A0E9PWN5_ANGAN</name>
<dbReference type="AlphaFoldDB" id="A0A0E9PWN5"/>
<evidence type="ECO:0000313" key="1">
    <source>
        <dbReference type="EMBL" id="JAH08702.1"/>
    </source>
</evidence>
<dbReference type="EMBL" id="GBXM01099875">
    <property type="protein sequence ID" value="JAH08702.1"/>
    <property type="molecule type" value="Transcribed_RNA"/>
</dbReference>
<organism evidence="1">
    <name type="scientific">Anguilla anguilla</name>
    <name type="common">European freshwater eel</name>
    <name type="synonym">Muraena anguilla</name>
    <dbReference type="NCBI Taxonomy" id="7936"/>
    <lineage>
        <taxon>Eukaryota</taxon>
        <taxon>Metazoa</taxon>
        <taxon>Chordata</taxon>
        <taxon>Craniata</taxon>
        <taxon>Vertebrata</taxon>
        <taxon>Euteleostomi</taxon>
        <taxon>Actinopterygii</taxon>
        <taxon>Neopterygii</taxon>
        <taxon>Teleostei</taxon>
        <taxon>Anguilliformes</taxon>
        <taxon>Anguillidae</taxon>
        <taxon>Anguilla</taxon>
    </lineage>
</organism>
<reference evidence="1" key="1">
    <citation type="submission" date="2014-11" db="EMBL/GenBank/DDBJ databases">
        <authorList>
            <person name="Amaro Gonzalez C."/>
        </authorList>
    </citation>
    <scope>NUCLEOTIDE SEQUENCE</scope>
</reference>
<accession>A0A0E9PWN5</accession>